<feature type="compositionally biased region" description="Acidic residues" evidence="8">
    <location>
        <begin position="25"/>
        <end position="39"/>
    </location>
</feature>
<feature type="region of interest" description="Disordered" evidence="8">
    <location>
        <begin position="189"/>
        <end position="223"/>
    </location>
</feature>
<keyword evidence="2" id="KW-0698">rRNA processing</keyword>
<dbReference type="PANTHER" id="PTHR18359">
    <property type="entry name" value="WD-REPEAT PROTEIN-RELATED"/>
    <property type="match status" value="1"/>
</dbReference>
<feature type="compositionally biased region" description="Acidic residues" evidence="8">
    <location>
        <begin position="212"/>
        <end position="221"/>
    </location>
</feature>
<evidence type="ECO:0000256" key="8">
    <source>
        <dbReference type="SAM" id="MobiDB-lite"/>
    </source>
</evidence>
<dbReference type="InterPro" id="IPR045161">
    <property type="entry name" value="Utp18"/>
</dbReference>
<dbReference type="Gene3D" id="2.130.10.10">
    <property type="entry name" value="YVTN repeat-like/Quinoprotein amine dehydrogenase"/>
    <property type="match status" value="1"/>
</dbReference>
<dbReference type="InterPro" id="IPR001680">
    <property type="entry name" value="WD40_rpt"/>
</dbReference>
<feature type="repeat" description="WD" evidence="7">
    <location>
        <begin position="575"/>
        <end position="603"/>
    </location>
</feature>
<dbReference type="InterPro" id="IPR015943">
    <property type="entry name" value="WD40/YVTN_repeat-like_dom_sf"/>
</dbReference>
<keyword evidence="5" id="KW-0539">Nucleus</keyword>
<comment type="similarity">
    <text evidence="6">Belongs to the WD repeat UTP18 family.</text>
</comment>
<dbReference type="Pfam" id="PF00400">
    <property type="entry name" value="WD40"/>
    <property type="match status" value="1"/>
</dbReference>
<dbReference type="EMBL" id="JAVRRA010008272">
    <property type="protein sequence ID" value="KAK5257204.1"/>
    <property type="molecule type" value="Genomic_DNA"/>
</dbReference>
<evidence type="ECO:0000256" key="6">
    <source>
        <dbReference type="ARBA" id="ARBA00025767"/>
    </source>
</evidence>
<keyword evidence="10" id="KW-1185">Reference proteome</keyword>
<feature type="compositionally biased region" description="Polar residues" evidence="8">
    <location>
        <begin position="15"/>
        <end position="24"/>
    </location>
</feature>
<organism evidence="9 10">
    <name type="scientific">Cryomyces antarcticus</name>
    <dbReference type="NCBI Taxonomy" id="329879"/>
    <lineage>
        <taxon>Eukaryota</taxon>
        <taxon>Fungi</taxon>
        <taxon>Dikarya</taxon>
        <taxon>Ascomycota</taxon>
        <taxon>Pezizomycotina</taxon>
        <taxon>Dothideomycetes</taxon>
        <taxon>Dothideomycetes incertae sedis</taxon>
        <taxon>Cryomyces</taxon>
    </lineage>
</organism>
<evidence type="ECO:0000256" key="7">
    <source>
        <dbReference type="PROSITE-ProRule" id="PRU00221"/>
    </source>
</evidence>
<dbReference type="InterPro" id="IPR036322">
    <property type="entry name" value="WD40_repeat_dom_sf"/>
</dbReference>
<evidence type="ECO:0000256" key="4">
    <source>
        <dbReference type="ARBA" id="ARBA00022737"/>
    </source>
</evidence>
<reference evidence="9 10" key="1">
    <citation type="submission" date="2023-08" db="EMBL/GenBank/DDBJ databases">
        <title>Black Yeasts Isolated from many extreme environments.</title>
        <authorList>
            <person name="Coleine C."/>
            <person name="Stajich J.E."/>
            <person name="Selbmann L."/>
        </authorList>
    </citation>
    <scope>NUCLEOTIDE SEQUENCE [LARGE SCALE GENOMIC DNA]</scope>
    <source>
        <strain evidence="9 10">CCFEE 536</strain>
    </source>
</reference>
<sequence>MARQRTRKHAGQKAPVQQPTPSTQDEAELPLEDESQSDVEMEKDATEAELEKLVFGDSAGFREEIRSFDLGEERASGESSASGEEETKDDGLEGVQDDDLFFMDAGPSEVDGQALAQAPQYDDGDATHGQDPPAWEDSDEERMVVSLASVPRLRKLRRTEAEDVISGRDYAKRLRRQFQLLNPVPVWADKSARQTSKKRRRRNSGSSAEESSSADDMEVNDGEVKAQPLAELLRDFDSLTRRTENGTSKKRKLRPEVIDIQRMKDVTGVQPSAITSLSFHSTLPLLLSSGPSSTLYLHHISPQPPNPNPLLTSLHMKRTPLTTTAFHPQDDRIFLSARRRYFHIWNLQSGIVEKVSRVYGHQYEQRSMERFKLSPDGKHLALLGSSRKGGGVINILDAYTLQWTSQARIESRGGIAEFEWWGDGRGLCIAGKNGEVTEWNVEERRTLARWQDEGAVGTTVLALGGATGSSKGPIGEDRWVAIGSSSGVVNIYDRRVWAKSKASPNTDDSIVPKAPKPARTFDQLTTPISHLVFSPDGQILAMGSRWKKDALRLVHLPSCSAYRNWPTSGTPLGRITAVAFSKDSDLLAVANEQGKIRMWEIRP</sequence>
<dbReference type="PROSITE" id="PS50082">
    <property type="entry name" value="WD_REPEATS_2"/>
    <property type="match status" value="1"/>
</dbReference>
<feature type="compositionally biased region" description="Basic and acidic residues" evidence="8">
    <location>
        <begin position="40"/>
        <end position="76"/>
    </location>
</feature>
<feature type="compositionally biased region" description="Basic residues" evidence="8">
    <location>
        <begin position="1"/>
        <end position="11"/>
    </location>
</feature>
<keyword evidence="4" id="KW-0677">Repeat</keyword>
<feature type="region of interest" description="Disordered" evidence="8">
    <location>
        <begin position="1"/>
        <end position="142"/>
    </location>
</feature>
<proteinExistence type="inferred from homology"/>
<protein>
    <submittedName>
        <fullName evidence="9">U3 snoRNP protein</fullName>
    </submittedName>
</protein>
<dbReference type="SUPFAM" id="SSF50978">
    <property type="entry name" value="WD40 repeat-like"/>
    <property type="match status" value="1"/>
</dbReference>
<dbReference type="PANTHER" id="PTHR18359:SF0">
    <property type="entry name" value="U3 SMALL NUCLEOLAR RNA-ASSOCIATED PROTEIN 18 HOMOLOG"/>
    <property type="match status" value="1"/>
</dbReference>
<evidence type="ECO:0000313" key="9">
    <source>
        <dbReference type="EMBL" id="KAK5257204.1"/>
    </source>
</evidence>
<evidence type="ECO:0000256" key="3">
    <source>
        <dbReference type="ARBA" id="ARBA00022574"/>
    </source>
</evidence>
<evidence type="ECO:0000256" key="5">
    <source>
        <dbReference type="ARBA" id="ARBA00023242"/>
    </source>
</evidence>
<comment type="subcellular location">
    <subcellularLocation>
        <location evidence="1">Nucleus</location>
        <location evidence="1">Nucleolus</location>
    </subcellularLocation>
</comment>
<evidence type="ECO:0000256" key="2">
    <source>
        <dbReference type="ARBA" id="ARBA00022552"/>
    </source>
</evidence>
<dbReference type="PROSITE" id="PS50294">
    <property type="entry name" value="WD_REPEATS_REGION"/>
    <property type="match status" value="1"/>
</dbReference>
<evidence type="ECO:0000313" key="10">
    <source>
        <dbReference type="Proteomes" id="UP001357485"/>
    </source>
</evidence>
<dbReference type="SMART" id="SM00320">
    <property type="entry name" value="WD40"/>
    <property type="match status" value="6"/>
</dbReference>
<name>A0ABR0LZD4_9PEZI</name>
<dbReference type="Proteomes" id="UP001357485">
    <property type="component" value="Unassembled WGS sequence"/>
</dbReference>
<keyword evidence="3 7" id="KW-0853">WD repeat</keyword>
<evidence type="ECO:0000256" key="1">
    <source>
        <dbReference type="ARBA" id="ARBA00004604"/>
    </source>
</evidence>
<gene>
    <name evidence="9" type="primary">UTP18</name>
    <name evidence="9" type="ORF">LTR16_001319</name>
</gene>
<accession>A0ABR0LZD4</accession>
<comment type="caution">
    <text evidence="9">The sequence shown here is derived from an EMBL/GenBank/DDBJ whole genome shotgun (WGS) entry which is preliminary data.</text>
</comment>